<dbReference type="InterPro" id="IPR000873">
    <property type="entry name" value="AMP-dep_synth/lig_dom"/>
</dbReference>
<dbReference type="Gene3D" id="3.40.50.12780">
    <property type="entry name" value="N-terminal domain of ligase-like"/>
    <property type="match status" value="1"/>
</dbReference>
<dbReference type="FunFam" id="3.30.300.30:FF:000008">
    <property type="entry name" value="2,3-dihydroxybenzoate-AMP ligase"/>
    <property type="match status" value="1"/>
</dbReference>
<gene>
    <name evidence="6" type="ORF">EEL30_19690</name>
</gene>
<accession>A0A518VBE6</accession>
<dbReference type="GO" id="GO:0031956">
    <property type="term" value="F:medium-chain fatty acid-CoA ligase activity"/>
    <property type="evidence" value="ECO:0007669"/>
    <property type="project" value="TreeGrafter"/>
</dbReference>
<dbReference type="GO" id="GO:0006631">
    <property type="term" value="P:fatty acid metabolic process"/>
    <property type="evidence" value="ECO:0007669"/>
    <property type="project" value="TreeGrafter"/>
</dbReference>
<dbReference type="AlphaFoldDB" id="A0A518VBE6"/>
<evidence type="ECO:0000313" key="7">
    <source>
        <dbReference type="Proteomes" id="UP000319432"/>
    </source>
</evidence>
<reference evidence="6 7" key="1">
    <citation type="submission" date="2018-11" db="EMBL/GenBank/DDBJ databases">
        <title>Phylogenetic determinants of toxin gene distribution in genomes of Brevibacillus laterosporus.</title>
        <authorList>
            <person name="Glare T.R."/>
            <person name="Durrant A."/>
            <person name="Berry C."/>
            <person name="Palma L."/>
            <person name="Ormskirk M."/>
            <person name="Cox M.O."/>
        </authorList>
    </citation>
    <scope>NUCLEOTIDE SEQUENCE [LARGE SCALE GENOMIC DNA]</scope>
    <source>
        <strain evidence="6 7">1821L</strain>
    </source>
</reference>
<keyword evidence="2 6" id="KW-0436">Ligase</keyword>
<organism evidence="6 7">
    <name type="scientific">Brevibacillus laterosporus</name>
    <name type="common">Bacillus laterosporus</name>
    <dbReference type="NCBI Taxonomy" id="1465"/>
    <lineage>
        <taxon>Bacteria</taxon>
        <taxon>Bacillati</taxon>
        <taxon>Bacillota</taxon>
        <taxon>Bacilli</taxon>
        <taxon>Bacillales</taxon>
        <taxon>Paenibacillaceae</taxon>
        <taxon>Brevibacillus</taxon>
    </lineage>
</organism>
<dbReference type="CDD" id="cd17631">
    <property type="entry name" value="FACL_FadD13-like"/>
    <property type="match status" value="1"/>
</dbReference>
<feature type="domain" description="AMP-binding enzyme C-terminal" evidence="5">
    <location>
        <begin position="431"/>
        <end position="506"/>
    </location>
</feature>
<evidence type="ECO:0000256" key="3">
    <source>
        <dbReference type="SAM" id="Phobius"/>
    </source>
</evidence>
<dbReference type="Gene3D" id="3.30.300.30">
    <property type="match status" value="1"/>
</dbReference>
<proteinExistence type="inferred from homology"/>
<dbReference type="PROSITE" id="PS00455">
    <property type="entry name" value="AMP_BINDING"/>
    <property type="match status" value="1"/>
</dbReference>
<keyword evidence="3" id="KW-1133">Transmembrane helix</keyword>
<dbReference type="InterPro" id="IPR045851">
    <property type="entry name" value="AMP-bd_C_sf"/>
</dbReference>
<comment type="similarity">
    <text evidence="1">Belongs to the ATP-dependent AMP-binding enzyme family.</text>
</comment>
<dbReference type="InterPro" id="IPR025110">
    <property type="entry name" value="AMP-bd_C"/>
</dbReference>
<evidence type="ECO:0000256" key="2">
    <source>
        <dbReference type="ARBA" id="ARBA00022598"/>
    </source>
</evidence>
<dbReference type="PANTHER" id="PTHR43201">
    <property type="entry name" value="ACYL-COA SYNTHETASE"/>
    <property type="match status" value="1"/>
</dbReference>
<dbReference type="NCBIfam" id="NF004837">
    <property type="entry name" value="PRK06187.1"/>
    <property type="match status" value="1"/>
</dbReference>
<keyword evidence="7" id="KW-1185">Reference proteome</keyword>
<protein>
    <submittedName>
        <fullName evidence="6">Long-chain-fatty-acid--CoA ligase</fullName>
    </submittedName>
</protein>
<sequence length="527" mass="59167">MREIQRTRRNTLGDIVRRSSRRFPNKMALRFETEEVTYQQLDSLINQTAQYIYSQGLQKGDRAAVLSRNSLDFAIVTFALAKAGVIMVPINYMLNEDDIAYIMGHAEVNACFVSPEFLSVANKAIKSAECNPRLLSIISRLADPIGEWMPLRTMLAHRSTEEPDVDVEDDDVVQIMYTSGTESKPKGVMLTHKNLLAEYVSTIIDGDMTEQDISIHALPLFHCAQLHCFLGPYLFLGGSGIILEQTTPALILETVEQYRATQLFCPPTVWIALLRSEDFEIRNLSTLQKCYYGAAIMPVEIVKELSKRLPQSRLYNFYGQTEVAPLATVLKPHDQLRKTGSAGKPALQVETKIVDEIGNEVPVGSIGEIVHRTSHAMLGYYKDEEKTRSAFQGGWFHSGDLGVMDEEGYVTVVDRKKDMIKTGGENVASREIEEWIYQHPKVSEVAVIGVPHPYWIEAVTAIVVPKAGEDLLEEEILQFCKNKLSSFKAPKFVVLAEQLPRNPSGKILKRELRVRYATLGEQDAGLQ</sequence>
<dbReference type="Proteomes" id="UP000319432">
    <property type="component" value="Chromosome"/>
</dbReference>
<feature type="domain" description="AMP-dependent synthetase/ligase" evidence="4">
    <location>
        <begin position="17"/>
        <end position="381"/>
    </location>
</feature>
<dbReference type="InterPro" id="IPR042099">
    <property type="entry name" value="ANL_N_sf"/>
</dbReference>
<evidence type="ECO:0000313" key="6">
    <source>
        <dbReference type="EMBL" id="QDX94306.1"/>
    </source>
</evidence>
<dbReference type="InterPro" id="IPR020845">
    <property type="entry name" value="AMP-binding_CS"/>
</dbReference>
<name>A0A518VBE6_BRELA</name>
<dbReference type="NCBIfam" id="NF006182">
    <property type="entry name" value="PRK08316.1"/>
    <property type="match status" value="1"/>
</dbReference>
<dbReference type="SUPFAM" id="SSF56801">
    <property type="entry name" value="Acetyl-CoA synthetase-like"/>
    <property type="match status" value="1"/>
</dbReference>
<dbReference type="OrthoDB" id="9757771at2"/>
<keyword evidence="3" id="KW-0472">Membrane</keyword>
<evidence type="ECO:0000259" key="4">
    <source>
        <dbReference type="Pfam" id="PF00501"/>
    </source>
</evidence>
<keyword evidence="3" id="KW-0812">Transmembrane</keyword>
<dbReference type="EMBL" id="CP033464">
    <property type="protein sequence ID" value="QDX94306.1"/>
    <property type="molecule type" value="Genomic_DNA"/>
</dbReference>
<dbReference type="Pfam" id="PF00501">
    <property type="entry name" value="AMP-binding"/>
    <property type="match status" value="1"/>
</dbReference>
<dbReference type="Pfam" id="PF13193">
    <property type="entry name" value="AMP-binding_C"/>
    <property type="match status" value="1"/>
</dbReference>
<feature type="transmembrane region" description="Helical" evidence="3">
    <location>
        <begin position="71"/>
        <end position="94"/>
    </location>
</feature>
<dbReference type="PANTHER" id="PTHR43201:SF5">
    <property type="entry name" value="MEDIUM-CHAIN ACYL-COA LIGASE ACSF2, MITOCHONDRIAL"/>
    <property type="match status" value="1"/>
</dbReference>
<evidence type="ECO:0000256" key="1">
    <source>
        <dbReference type="ARBA" id="ARBA00006432"/>
    </source>
</evidence>
<evidence type="ECO:0000259" key="5">
    <source>
        <dbReference type="Pfam" id="PF13193"/>
    </source>
</evidence>